<protein>
    <submittedName>
        <fullName evidence="1">Uncharacterized protein</fullName>
    </submittedName>
</protein>
<dbReference type="Proteomes" id="UP000790709">
    <property type="component" value="Unassembled WGS sequence"/>
</dbReference>
<sequence>MLFLDKSVLSTLYFVCLFFGFVGALRVPSDDIARRQEGTSTVVASFSTPTSITTTHVIQTANGPVTETCVLSFTPDGSSIQEVQNCTMSMGSDGASGGDVVSSTVLPPSATSSGIIINIAPSPSDSVAAGSASASPSVAAAFSMPGRSLEVLPVGLGVFGGISAITVIIVALVTYERTQYRKAFRLRKQAQSDAIMAYGGMGKGYTF</sequence>
<dbReference type="EMBL" id="MU266392">
    <property type="protein sequence ID" value="KAH7925941.1"/>
    <property type="molecule type" value="Genomic_DNA"/>
</dbReference>
<name>A0ACB8BJ92_9AGAM</name>
<comment type="caution">
    <text evidence="1">The sequence shown here is derived from an EMBL/GenBank/DDBJ whole genome shotgun (WGS) entry which is preliminary data.</text>
</comment>
<proteinExistence type="predicted"/>
<organism evidence="1 2">
    <name type="scientific">Leucogyrophana mollusca</name>
    <dbReference type="NCBI Taxonomy" id="85980"/>
    <lineage>
        <taxon>Eukaryota</taxon>
        <taxon>Fungi</taxon>
        <taxon>Dikarya</taxon>
        <taxon>Basidiomycota</taxon>
        <taxon>Agaricomycotina</taxon>
        <taxon>Agaricomycetes</taxon>
        <taxon>Agaricomycetidae</taxon>
        <taxon>Boletales</taxon>
        <taxon>Boletales incertae sedis</taxon>
        <taxon>Leucogyrophana</taxon>
    </lineage>
</organism>
<evidence type="ECO:0000313" key="1">
    <source>
        <dbReference type="EMBL" id="KAH7925941.1"/>
    </source>
</evidence>
<gene>
    <name evidence="1" type="ORF">BV22DRAFT_1128613</name>
</gene>
<evidence type="ECO:0000313" key="2">
    <source>
        <dbReference type="Proteomes" id="UP000790709"/>
    </source>
</evidence>
<reference evidence="1" key="1">
    <citation type="journal article" date="2021" name="New Phytol.">
        <title>Evolutionary innovations through gain and loss of genes in the ectomycorrhizal Boletales.</title>
        <authorList>
            <person name="Wu G."/>
            <person name="Miyauchi S."/>
            <person name="Morin E."/>
            <person name="Kuo A."/>
            <person name="Drula E."/>
            <person name="Varga T."/>
            <person name="Kohler A."/>
            <person name="Feng B."/>
            <person name="Cao Y."/>
            <person name="Lipzen A."/>
            <person name="Daum C."/>
            <person name="Hundley H."/>
            <person name="Pangilinan J."/>
            <person name="Johnson J."/>
            <person name="Barry K."/>
            <person name="LaButti K."/>
            <person name="Ng V."/>
            <person name="Ahrendt S."/>
            <person name="Min B."/>
            <person name="Choi I.G."/>
            <person name="Park H."/>
            <person name="Plett J.M."/>
            <person name="Magnuson J."/>
            <person name="Spatafora J.W."/>
            <person name="Nagy L.G."/>
            <person name="Henrissat B."/>
            <person name="Grigoriev I.V."/>
            <person name="Yang Z.L."/>
            <person name="Xu J."/>
            <person name="Martin F.M."/>
        </authorList>
    </citation>
    <scope>NUCLEOTIDE SEQUENCE</scope>
    <source>
        <strain evidence="1">KUC20120723A-06</strain>
    </source>
</reference>
<accession>A0ACB8BJ92</accession>
<keyword evidence="2" id="KW-1185">Reference proteome</keyword>